<evidence type="ECO:0000313" key="9">
    <source>
        <dbReference type="EMBL" id="ECS3689017.1"/>
    </source>
</evidence>
<reference evidence="6" key="3">
    <citation type="submission" date="2019-07" db="EMBL/GenBank/DDBJ databases">
        <authorList>
            <consortium name="NARMS: The National Antimicrobial Resistance Monitoring System"/>
        </authorList>
    </citation>
    <scope>NUCLEOTIDE SEQUENCE</scope>
    <source>
        <strain evidence="6">CVM N18S0806</strain>
        <strain evidence="7">CVM N56971F</strain>
        <strain evidence="8">CVM N57720F</strain>
        <strain evidence="12">FSIS11811627</strain>
        <strain evidence="11">FSIS11812714</strain>
        <strain evidence="14">FSIS1504253</strain>
        <strain evidence="9">FSIS1606077</strain>
    </source>
</reference>
<dbReference type="EMBL" id="AAKYSK010000038">
    <property type="protein sequence ID" value="ECX3062964.1"/>
    <property type="molecule type" value="Genomic_DNA"/>
</dbReference>
<organism evidence="6">
    <name type="scientific">Salmonella typhimurium</name>
    <dbReference type="NCBI Taxonomy" id="90371"/>
    <lineage>
        <taxon>Bacteria</taxon>
        <taxon>Pseudomonadati</taxon>
        <taxon>Pseudomonadota</taxon>
        <taxon>Gammaproteobacteria</taxon>
        <taxon>Enterobacterales</taxon>
        <taxon>Enterobacteriaceae</taxon>
        <taxon>Salmonella</taxon>
    </lineage>
</organism>
<dbReference type="EMBL" id="AAKJEM010000036">
    <property type="protein sequence ID" value="ECS3000456.1"/>
    <property type="molecule type" value="Genomic_DNA"/>
</dbReference>
<evidence type="ECO:0000313" key="13">
    <source>
        <dbReference type="EMBL" id="ECX3062964.1"/>
    </source>
</evidence>
<dbReference type="EMBL" id="AAKMFH010000038">
    <property type="protein sequence ID" value="ECT2645470.1"/>
    <property type="molecule type" value="Genomic_DNA"/>
</dbReference>
<proteinExistence type="predicted"/>
<evidence type="ECO:0000313" key="6">
    <source>
        <dbReference type="EMBL" id="ECK1399289.1"/>
    </source>
</evidence>
<evidence type="ECO:0000313" key="16">
    <source>
        <dbReference type="EMBL" id="EDH7467913.1"/>
    </source>
</evidence>
<evidence type="ECO:0000256" key="2">
    <source>
        <dbReference type="ARBA" id="ARBA00023125"/>
    </source>
</evidence>
<dbReference type="EMBL" id="AAKJJB010000035">
    <property type="protein sequence ID" value="ECS3689017.1"/>
    <property type="molecule type" value="Genomic_DNA"/>
</dbReference>
<sequence length="237" mass="26825">MSQAERRYDRLSVRLSLIISRLLAGETLNMRKLAAEFGVSVRTLHRDFRERLIYLDLEYQDGCCRLLTGGRQEIREEAAMQFARQSGTGALFPDMDHHLVSSLLSGQGSSPCLIWHQEASVPSSRPGIFTRLVRAVSEQRRVTLLADGYRCDSLAPYRLIFSTGEWFLAGEHLGRLTVFALHTVHSVTFHPETFTPDGHLTRILSHPDFLQALPHFHVFHSLLADGSYGQLTHKEQA</sequence>
<dbReference type="PROSITE" id="PS52050">
    <property type="entry name" value="WYL"/>
    <property type="match status" value="1"/>
</dbReference>
<comment type="caution">
    <text evidence="6">The sequence shown here is derived from an EMBL/GenBank/DDBJ whole genome shotgun (WGS) entry which is preliminary data.</text>
</comment>
<dbReference type="EMBL" id="AAKMBA010000082">
    <property type="protein sequence ID" value="ECT2115988.1"/>
    <property type="molecule type" value="Genomic_DNA"/>
</dbReference>
<evidence type="ECO:0000256" key="3">
    <source>
        <dbReference type="ARBA" id="ARBA00023163"/>
    </source>
</evidence>
<evidence type="ECO:0000313" key="7">
    <source>
        <dbReference type="EMBL" id="ECS3000456.1"/>
    </source>
</evidence>
<dbReference type="EMBL" id="AAJASC010000023">
    <property type="protein sequence ID" value="ECK1399289.1"/>
    <property type="molecule type" value="Genomic_DNA"/>
</dbReference>
<evidence type="ECO:0000313" key="18">
    <source>
        <dbReference type="EMBL" id="KTZ13267.1"/>
    </source>
</evidence>
<dbReference type="GO" id="GO:0003677">
    <property type="term" value="F:DNA binding"/>
    <property type="evidence" value="ECO:0007669"/>
    <property type="project" value="UniProtKB-KW"/>
</dbReference>
<evidence type="ECO:0000313" key="8">
    <source>
        <dbReference type="EMBL" id="ECS3485151.1"/>
    </source>
</evidence>
<dbReference type="EMBL" id="AAHSKS010000054">
    <property type="protein sequence ID" value="EBZ8376134.1"/>
    <property type="molecule type" value="Genomic_DNA"/>
</dbReference>
<accession>A0A3U8I5V1</accession>
<dbReference type="EMBL" id="AAMOFR010000025">
    <property type="protein sequence ID" value="EDJ4180529.1"/>
    <property type="molecule type" value="Genomic_DNA"/>
</dbReference>
<dbReference type="EMBL" id="AAHXBO010000024">
    <property type="protein sequence ID" value="ECB2817908.1"/>
    <property type="molecule type" value="Genomic_DNA"/>
</dbReference>
<accession>A0A0W5CHA4</accession>
<dbReference type="EMBL" id="AALGGH010000018">
    <property type="protein sequence ID" value="ECY9385913.1"/>
    <property type="molecule type" value="Genomic_DNA"/>
</dbReference>
<dbReference type="InterPro" id="IPR018356">
    <property type="entry name" value="Tscrpt_reg_HTH_DeoR_CS"/>
</dbReference>
<dbReference type="EMBL" id="AAMIRC010000002">
    <property type="protein sequence ID" value="EDH7467913.1"/>
    <property type="molecule type" value="Genomic_DNA"/>
</dbReference>
<reference evidence="18 19" key="1">
    <citation type="submission" date="2014-09" db="EMBL/GenBank/DDBJ databases">
        <title>Salmonella Genotype and Phenotype Association.</title>
        <authorList>
            <person name="Chen Y."/>
            <person name="Folster J."/>
            <person name="Ayers S."/>
            <person name="Kabera C."/>
            <person name="Li C."/>
            <person name="Mukherjee S."/>
            <person name="Lam C."/>
            <person name="Zhao S."/>
            <person name="McDermott P."/>
        </authorList>
    </citation>
    <scope>NUCLEOTIDE SEQUENCE [LARGE SCALE GENOMIC DNA]</scope>
    <source>
        <strain evidence="18 19">CVM N32045</strain>
    </source>
</reference>
<dbReference type="RefSeq" id="WP_020837118.1">
    <property type="nucleotide sequence ID" value="NZ_CP063294.1"/>
</dbReference>
<keyword evidence="3" id="KW-0804">Transcription</keyword>
<keyword evidence="1" id="KW-0805">Transcription regulation</keyword>
<evidence type="ECO:0000313" key="14">
    <source>
        <dbReference type="EMBL" id="ECY9385913.1"/>
    </source>
</evidence>
<evidence type="ECO:0000313" key="5">
    <source>
        <dbReference type="EMBL" id="ECB2817908.1"/>
    </source>
</evidence>
<dbReference type="PROSITE" id="PS00894">
    <property type="entry name" value="HTH_DEOR_1"/>
    <property type="match status" value="1"/>
</dbReference>
<dbReference type="EMBL" id="AAKJHJ010000023">
    <property type="protein sequence ID" value="ECS3485151.1"/>
    <property type="molecule type" value="Genomic_DNA"/>
</dbReference>
<dbReference type="EMBL" id="AAKSLO010000052">
    <property type="protein sequence ID" value="ECV5319616.1"/>
    <property type="molecule type" value="Genomic_DNA"/>
</dbReference>
<dbReference type="AlphaFoldDB" id="A0A0W5CHA4"/>
<evidence type="ECO:0000313" key="10">
    <source>
        <dbReference type="EMBL" id="ECT2115988.1"/>
    </source>
</evidence>
<dbReference type="EMBL" id="AAMEWS010000019">
    <property type="protein sequence ID" value="EDG6486495.1"/>
    <property type="molecule type" value="Genomic_DNA"/>
</dbReference>
<evidence type="ECO:0000313" key="12">
    <source>
        <dbReference type="EMBL" id="ECV5319616.1"/>
    </source>
</evidence>
<dbReference type="Proteomes" id="UP000054461">
    <property type="component" value="Unassembled WGS sequence"/>
</dbReference>
<evidence type="ECO:0000313" key="15">
    <source>
        <dbReference type="EMBL" id="EDG6486495.1"/>
    </source>
</evidence>
<evidence type="ECO:0000313" key="4">
    <source>
        <dbReference type="EMBL" id="EBZ8376134.1"/>
    </source>
</evidence>
<reference evidence="10" key="2">
    <citation type="submission" date="2018-08" db="EMBL/GenBank/DDBJ databases">
        <authorList>
            <consortium name="GenomeTrakr network: Whole genome sequencing for foodborne pathogen traceback"/>
        </authorList>
    </citation>
    <scope>NUCLEOTIDE SEQUENCE</scope>
    <source>
        <strain evidence="13">15MN00354</strain>
        <strain evidence="10">FSIS11812453</strain>
        <strain evidence="15">FSIS1700237</strain>
        <strain evidence="17">FSIS1702925</strain>
        <strain evidence="16">FSIS1710628</strain>
        <strain evidence="4">FSIS21822729</strain>
        <strain evidence="5">FSIS21923391</strain>
    </source>
</reference>
<dbReference type="EMBL" id="JYVU01000020">
    <property type="protein sequence ID" value="KTZ13267.1"/>
    <property type="molecule type" value="Genomic_DNA"/>
</dbReference>
<evidence type="ECO:0000313" key="11">
    <source>
        <dbReference type="EMBL" id="ECT2645470.1"/>
    </source>
</evidence>
<dbReference type="GO" id="GO:0003700">
    <property type="term" value="F:DNA-binding transcription factor activity"/>
    <property type="evidence" value="ECO:0007669"/>
    <property type="project" value="InterPro"/>
</dbReference>
<gene>
    <name evidence="8" type="ORF">A3104_20815</name>
    <name evidence="7" type="ORF">A3Y76_24580</name>
    <name evidence="9" type="ORF">A4R48_23060</name>
    <name evidence="13" type="ORF">AKH62_21890</name>
    <name evidence="14" type="ORF">AVL16_19965</name>
    <name evidence="16" type="ORF">B4W90_03295</name>
    <name evidence="15" type="ORF">B8Z46_20400</name>
    <name evidence="17" type="ORF">CHN22_21185</name>
    <name evidence="18" type="ORF">DD95_09345</name>
    <name evidence="12" type="ORF">DWU22_23710</name>
    <name evidence="11" type="ORF">DY580_17215</name>
    <name evidence="10" type="ORF">DYM27_21725</name>
    <name evidence="4" type="ORF">EHB09_22445</name>
    <name evidence="5" type="ORF">EVY71_16065</name>
    <name evidence="6" type="ORF">FQC24_20915</name>
</gene>
<evidence type="ECO:0000313" key="17">
    <source>
        <dbReference type="EMBL" id="EDJ4180529.1"/>
    </source>
</evidence>
<evidence type="ECO:0000256" key="1">
    <source>
        <dbReference type="ARBA" id="ARBA00023015"/>
    </source>
</evidence>
<keyword evidence="2" id="KW-0238">DNA-binding</keyword>
<evidence type="ECO:0000313" key="19">
    <source>
        <dbReference type="Proteomes" id="UP000054461"/>
    </source>
</evidence>
<name>A0A0W5CHA4_SALTM</name>
<protein>
    <submittedName>
        <fullName evidence="17">Transcriptional regulator</fullName>
    </submittedName>
    <submittedName>
        <fullName evidence="6">WYL domain-containing protein</fullName>
    </submittedName>
</protein>